<feature type="transmembrane region" description="Helical" evidence="13">
    <location>
        <begin position="473"/>
        <end position="498"/>
    </location>
</feature>
<evidence type="ECO:0000256" key="5">
    <source>
        <dbReference type="ARBA" id="ARBA00022692"/>
    </source>
</evidence>
<comment type="catalytic activity">
    <reaction evidence="12">
        <text>Ca(2+)(in) = Ca(2+)(out)</text>
        <dbReference type="Rhea" id="RHEA:29671"/>
        <dbReference type="ChEBI" id="CHEBI:29108"/>
    </reaction>
</comment>
<evidence type="ECO:0000313" key="16">
    <source>
        <dbReference type="Ensembl" id="ENSPNAP00000079957.1"/>
    </source>
</evidence>
<keyword evidence="3" id="KW-0813">Transport</keyword>
<dbReference type="GO" id="GO:0005886">
    <property type="term" value="C:plasma membrane"/>
    <property type="evidence" value="ECO:0007669"/>
    <property type="project" value="UniProtKB-SubCell"/>
</dbReference>
<dbReference type="GO" id="GO:0005765">
    <property type="term" value="C:lysosomal membrane"/>
    <property type="evidence" value="ECO:0007669"/>
    <property type="project" value="TreeGrafter"/>
</dbReference>
<feature type="transmembrane region" description="Helical" evidence="13">
    <location>
        <begin position="56"/>
        <end position="75"/>
    </location>
</feature>
<evidence type="ECO:0000313" key="17">
    <source>
        <dbReference type="Proteomes" id="UP001501920"/>
    </source>
</evidence>
<evidence type="ECO:0000256" key="8">
    <source>
        <dbReference type="ARBA" id="ARBA00023065"/>
    </source>
</evidence>
<dbReference type="InterPro" id="IPR013122">
    <property type="entry name" value="PKD1_2_channel"/>
</dbReference>
<keyword evidence="9 13" id="KW-0472">Membrane</keyword>
<dbReference type="Gene3D" id="1.10.287.70">
    <property type="match status" value="1"/>
</dbReference>
<dbReference type="Pfam" id="PF21381">
    <property type="entry name" value="MCLN_ECD"/>
    <property type="match status" value="1"/>
</dbReference>
<protein>
    <recommendedName>
        <fullName evidence="18">Polycystin cation channel PKD1/PKD2 domain-containing protein</fullName>
    </recommendedName>
</protein>
<evidence type="ECO:0000256" key="10">
    <source>
        <dbReference type="ARBA" id="ARBA00023157"/>
    </source>
</evidence>
<dbReference type="GeneTree" id="ENSGT00950000183036"/>
<dbReference type="Ensembl" id="ENSPNAT00000061028.1">
    <property type="protein sequence ID" value="ENSPNAP00000079957.1"/>
    <property type="gene ID" value="ENSPNAG00000017540.2"/>
</dbReference>
<evidence type="ECO:0000256" key="7">
    <source>
        <dbReference type="ARBA" id="ARBA00022989"/>
    </source>
</evidence>
<feature type="domain" description="Mucolipin extracytosolic" evidence="15">
    <location>
        <begin position="80"/>
        <end position="262"/>
    </location>
</feature>
<reference evidence="16 17" key="1">
    <citation type="submission" date="2020-10" db="EMBL/GenBank/DDBJ databases">
        <title>Pygocentrus nattereri (red-bellied piranha) genome, fPygNat1, primary haplotype.</title>
        <authorList>
            <person name="Myers G."/>
            <person name="Meyer A."/>
            <person name="Karagic N."/>
            <person name="Pippel M."/>
            <person name="Winkler S."/>
            <person name="Tracey A."/>
            <person name="Wood J."/>
            <person name="Formenti G."/>
            <person name="Howe K."/>
            <person name="Fedrigo O."/>
            <person name="Jarvis E.D."/>
        </authorList>
    </citation>
    <scope>NUCLEOTIDE SEQUENCE [LARGE SCALE GENOMIC DNA]</scope>
</reference>
<comment type="subcellular location">
    <subcellularLocation>
        <location evidence="2">Cell membrane</location>
        <topology evidence="2">Multi-pass membrane protein</topology>
    </subcellularLocation>
    <subcellularLocation>
        <location evidence="1">Endosome membrane</location>
        <topology evidence="1">Multi-pass membrane protein</topology>
    </subcellularLocation>
</comment>
<evidence type="ECO:0000256" key="12">
    <source>
        <dbReference type="ARBA" id="ARBA00036634"/>
    </source>
</evidence>
<reference evidence="16" key="3">
    <citation type="submission" date="2025-09" db="UniProtKB">
        <authorList>
            <consortium name="Ensembl"/>
        </authorList>
    </citation>
    <scope>IDENTIFICATION</scope>
</reference>
<evidence type="ECO:0000259" key="14">
    <source>
        <dbReference type="Pfam" id="PF08016"/>
    </source>
</evidence>
<dbReference type="PANTHER" id="PTHR12127">
    <property type="entry name" value="MUCOLIPIN"/>
    <property type="match status" value="1"/>
</dbReference>
<evidence type="ECO:0000256" key="4">
    <source>
        <dbReference type="ARBA" id="ARBA00022475"/>
    </source>
</evidence>
<dbReference type="PANTHER" id="PTHR12127:SF20">
    <property type="entry name" value="MUCOLIPIN-1"/>
    <property type="match status" value="1"/>
</dbReference>
<keyword evidence="5 13" id="KW-0812">Transmembrane</keyword>
<evidence type="ECO:0000256" key="11">
    <source>
        <dbReference type="ARBA" id="ARBA00023303"/>
    </source>
</evidence>
<keyword evidence="6" id="KW-0967">Endosome</keyword>
<dbReference type="GO" id="GO:0072345">
    <property type="term" value="F:NAADP-sensitive calcium-release channel activity"/>
    <property type="evidence" value="ECO:0007669"/>
    <property type="project" value="TreeGrafter"/>
</dbReference>
<dbReference type="InterPro" id="IPR039031">
    <property type="entry name" value="Mucolipin"/>
</dbReference>
<dbReference type="AlphaFoldDB" id="A0AAR2LZ71"/>
<keyword evidence="8" id="KW-0406">Ion transport</keyword>
<evidence type="ECO:0000256" key="1">
    <source>
        <dbReference type="ARBA" id="ARBA00004337"/>
    </source>
</evidence>
<evidence type="ECO:0000256" key="2">
    <source>
        <dbReference type="ARBA" id="ARBA00004651"/>
    </source>
</evidence>
<evidence type="ECO:0000259" key="15">
    <source>
        <dbReference type="Pfam" id="PF21381"/>
    </source>
</evidence>
<proteinExistence type="predicted"/>
<keyword evidence="7 13" id="KW-1133">Transmembrane helix</keyword>
<evidence type="ECO:0000256" key="3">
    <source>
        <dbReference type="ARBA" id="ARBA00022448"/>
    </source>
</evidence>
<keyword evidence="10" id="KW-1015">Disulfide bond</keyword>
<dbReference type="FunFam" id="1.10.287.70:FF:000033">
    <property type="entry name" value="Mucolipin 1"/>
    <property type="match status" value="1"/>
</dbReference>
<dbReference type="Pfam" id="PF08016">
    <property type="entry name" value="PKD_channel"/>
    <property type="match status" value="1"/>
</dbReference>
<reference evidence="16" key="2">
    <citation type="submission" date="2025-08" db="UniProtKB">
        <authorList>
            <consortium name="Ensembl"/>
        </authorList>
    </citation>
    <scope>IDENTIFICATION</scope>
</reference>
<feature type="domain" description="Polycystin cation channel PKD1/PKD2" evidence="14">
    <location>
        <begin position="365"/>
        <end position="501"/>
    </location>
</feature>
<organism evidence="16 17">
    <name type="scientific">Pygocentrus nattereri</name>
    <name type="common">Red-bellied piranha</name>
    <dbReference type="NCBI Taxonomy" id="42514"/>
    <lineage>
        <taxon>Eukaryota</taxon>
        <taxon>Metazoa</taxon>
        <taxon>Chordata</taxon>
        <taxon>Craniata</taxon>
        <taxon>Vertebrata</taxon>
        <taxon>Euteleostomi</taxon>
        <taxon>Actinopterygii</taxon>
        <taxon>Neopterygii</taxon>
        <taxon>Teleostei</taxon>
        <taxon>Ostariophysi</taxon>
        <taxon>Characiformes</taxon>
        <taxon>Characoidei</taxon>
        <taxon>Pygocentrus</taxon>
    </lineage>
</organism>
<keyword evidence="17" id="KW-1185">Reference proteome</keyword>
<evidence type="ECO:0000256" key="6">
    <source>
        <dbReference type="ARBA" id="ARBA00022753"/>
    </source>
</evidence>
<dbReference type="InterPro" id="IPR049134">
    <property type="entry name" value="MCLN_ECD"/>
</dbReference>
<keyword evidence="4" id="KW-1003">Cell membrane</keyword>
<evidence type="ECO:0008006" key="18">
    <source>
        <dbReference type="Google" id="ProtNLM"/>
    </source>
</evidence>
<dbReference type="GO" id="GO:0010008">
    <property type="term" value="C:endosome membrane"/>
    <property type="evidence" value="ECO:0007669"/>
    <property type="project" value="UniProtKB-SubCell"/>
</dbReference>
<keyword evidence="11" id="KW-0407">Ion channel</keyword>
<feature type="transmembrane region" description="Helical" evidence="13">
    <location>
        <begin position="361"/>
        <end position="385"/>
    </location>
</feature>
<feature type="transmembrane region" description="Helical" evidence="13">
    <location>
        <begin position="334"/>
        <end position="355"/>
    </location>
</feature>
<sequence>MYQRYWPYLSRTIHCFVALYNQHKEEEEEALCRKLKYFFMSPCDKYHAKGRKPYKLVLQLLKIVIVTVQLVLFGLSNQMVVMFKDENTDSFRHLFLKDYKDDSDGLAVHTQSGVYEHISYSIEQYLGLTKNSVSRYAYVLGSGVNGSALSLCQRYYKKGSIDPVNDTFNIDPRIITDCIGVDPPTDPSVPIPEDYKNFTLKFHKLINVTIKFKLKAINIQSIINNEIPDCYTFSVTILFDNRAHSGKVKISLRNKAVIRECRATSVSGHSKTTQNYWRVAFDVLVAIVCGLSLALCGRSILRGIALQHEFVRFFRESLGRQVCWADRLEFINGWYLLLIISDILTIVASFIKIGIETKNLASYDVCGILMGTSTLLVWVGVIRYLTFFQKYNILIVTLRAAFPNVIRFCCCAAAIYMGYVFCGWIVLGPYHAKFRSLSTVSECLFSLINGDDMFATFSEVERSGALVWLFSQLYLYTFISLFIYMVLSLFIALITGAYDTITVSQRGRGGGLRDKNNDVCLI</sequence>
<dbReference type="Proteomes" id="UP001501920">
    <property type="component" value="Chromosome 1"/>
</dbReference>
<name>A0AAR2LZ71_PYGNA</name>
<feature type="transmembrane region" description="Helical" evidence="13">
    <location>
        <begin position="405"/>
        <end position="427"/>
    </location>
</feature>
<feature type="transmembrane region" description="Helical" evidence="13">
    <location>
        <begin position="276"/>
        <end position="296"/>
    </location>
</feature>
<evidence type="ECO:0000256" key="13">
    <source>
        <dbReference type="SAM" id="Phobius"/>
    </source>
</evidence>
<evidence type="ECO:0000256" key="9">
    <source>
        <dbReference type="ARBA" id="ARBA00023136"/>
    </source>
</evidence>
<accession>A0AAR2LZ71</accession>